<dbReference type="SUPFAM" id="SSF109854">
    <property type="entry name" value="DinB/YfiT-like putative metalloenzymes"/>
    <property type="match status" value="1"/>
</dbReference>
<evidence type="ECO:0000256" key="4">
    <source>
        <dbReference type="SAM" id="SignalP"/>
    </source>
</evidence>
<evidence type="ECO:0000313" key="5">
    <source>
        <dbReference type="EMBL" id="MDR6241485.1"/>
    </source>
</evidence>
<accession>A0AAE3XT20</accession>
<proteinExistence type="inferred from homology"/>
<feature type="binding site" evidence="3">
    <location>
        <position position="152"/>
    </location>
    <ligand>
        <name>a divalent metal cation</name>
        <dbReference type="ChEBI" id="CHEBI:60240"/>
    </ligand>
</feature>
<evidence type="ECO:0000256" key="3">
    <source>
        <dbReference type="PIRSR" id="PIRSR607837-1"/>
    </source>
</evidence>
<dbReference type="Proteomes" id="UP001185092">
    <property type="component" value="Unassembled WGS sequence"/>
</dbReference>
<keyword evidence="2 3" id="KW-0479">Metal-binding</keyword>
<protein>
    <submittedName>
        <fullName evidence="5">Damage-inducible protein DinB</fullName>
    </submittedName>
</protein>
<feature type="chain" id="PRO_5041958397" evidence="4">
    <location>
        <begin position="22"/>
        <end position="177"/>
    </location>
</feature>
<feature type="binding site" evidence="3">
    <location>
        <position position="156"/>
    </location>
    <ligand>
        <name>a divalent metal cation</name>
        <dbReference type="ChEBI" id="CHEBI:60240"/>
    </ligand>
</feature>
<feature type="binding site" evidence="3">
    <location>
        <position position="69"/>
    </location>
    <ligand>
        <name>a divalent metal cation</name>
        <dbReference type="ChEBI" id="CHEBI:60240"/>
    </ligand>
</feature>
<keyword evidence="4" id="KW-0732">Signal</keyword>
<evidence type="ECO:0000313" key="6">
    <source>
        <dbReference type="Proteomes" id="UP001185092"/>
    </source>
</evidence>
<dbReference type="EMBL" id="JAVDQD010000008">
    <property type="protein sequence ID" value="MDR6241485.1"/>
    <property type="molecule type" value="Genomic_DNA"/>
</dbReference>
<dbReference type="InterPro" id="IPR034660">
    <property type="entry name" value="DinB/YfiT-like"/>
</dbReference>
<organism evidence="5 6">
    <name type="scientific">Aureibacter tunicatorum</name>
    <dbReference type="NCBI Taxonomy" id="866807"/>
    <lineage>
        <taxon>Bacteria</taxon>
        <taxon>Pseudomonadati</taxon>
        <taxon>Bacteroidota</taxon>
        <taxon>Cytophagia</taxon>
        <taxon>Cytophagales</taxon>
        <taxon>Persicobacteraceae</taxon>
        <taxon>Aureibacter</taxon>
    </lineage>
</organism>
<sequence>MRILKSLIFILLMTISTQSFSDIIEQETFASRWLRTKNYTIEVAKAMPEDKYAYRPVEKVMSFDEELKHMMENFGKLSNFMGENEGQEILDQLVDWESKDKTEKLKIVADCFDKVGAKWTKYSEDELNAIVPFFKKEIKMTRQGIFELMNDHIAHHRGRLTLMLSMNEIQSPNYVGW</sequence>
<evidence type="ECO:0000256" key="1">
    <source>
        <dbReference type="ARBA" id="ARBA00008635"/>
    </source>
</evidence>
<dbReference type="GO" id="GO:0046872">
    <property type="term" value="F:metal ion binding"/>
    <property type="evidence" value="ECO:0007669"/>
    <property type="project" value="UniProtKB-KW"/>
</dbReference>
<reference evidence="5" key="1">
    <citation type="submission" date="2023-07" db="EMBL/GenBank/DDBJ databases">
        <title>Genomic Encyclopedia of Type Strains, Phase IV (KMG-IV): sequencing the most valuable type-strain genomes for metagenomic binning, comparative biology and taxonomic classification.</title>
        <authorList>
            <person name="Goeker M."/>
        </authorList>
    </citation>
    <scope>NUCLEOTIDE SEQUENCE</scope>
    <source>
        <strain evidence="5">DSM 26174</strain>
    </source>
</reference>
<dbReference type="AlphaFoldDB" id="A0AAE3XT20"/>
<dbReference type="RefSeq" id="WP_309942298.1">
    <property type="nucleotide sequence ID" value="NZ_AP025306.1"/>
</dbReference>
<keyword evidence="6" id="KW-1185">Reference proteome</keyword>
<evidence type="ECO:0000256" key="2">
    <source>
        <dbReference type="ARBA" id="ARBA00022723"/>
    </source>
</evidence>
<comment type="similarity">
    <text evidence="1">Belongs to the DinB family.</text>
</comment>
<dbReference type="Pfam" id="PF05163">
    <property type="entry name" value="DinB"/>
    <property type="match status" value="1"/>
</dbReference>
<dbReference type="InterPro" id="IPR007837">
    <property type="entry name" value="DinB"/>
</dbReference>
<comment type="caution">
    <text evidence="5">The sequence shown here is derived from an EMBL/GenBank/DDBJ whole genome shotgun (WGS) entry which is preliminary data.</text>
</comment>
<gene>
    <name evidence="5" type="ORF">HNQ88_004572</name>
</gene>
<dbReference type="Gene3D" id="1.20.120.450">
    <property type="entry name" value="dinb family like domain"/>
    <property type="match status" value="1"/>
</dbReference>
<feature type="signal peptide" evidence="4">
    <location>
        <begin position="1"/>
        <end position="21"/>
    </location>
</feature>
<name>A0AAE3XT20_9BACT</name>